<proteinExistence type="predicted"/>
<name>A0A1I6EK32_9RHOB</name>
<evidence type="ECO:0000313" key="2">
    <source>
        <dbReference type="EMBL" id="SFR18017.1"/>
    </source>
</evidence>
<evidence type="ECO:0000259" key="1">
    <source>
        <dbReference type="Pfam" id="PF01890"/>
    </source>
</evidence>
<sequence length="121" mass="12129">MIVAGFGFRKKATVESLRSALRLAAGEHKVFALASHAEKDGALVEALADELGLPHLRIAGSVVVAQPVETQSSCSEAAYGTGSVAEALALAGAGAGAKLLGPREVSEDRAATCALAKGEAS</sequence>
<feature type="domain" description="CobE/GbiG C-terminal" evidence="1">
    <location>
        <begin position="2"/>
        <end position="116"/>
    </location>
</feature>
<dbReference type="EMBL" id="FOYI01000013">
    <property type="protein sequence ID" value="SFR18017.1"/>
    <property type="molecule type" value="Genomic_DNA"/>
</dbReference>
<dbReference type="SUPFAM" id="SSF159664">
    <property type="entry name" value="CobE/GbiG C-terminal domain-like"/>
    <property type="match status" value="1"/>
</dbReference>
<organism evidence="2 3">
    <name type="scientific">Poseidonocella sedimentorum</name>
    <dbReference type="NCBI Taxonomy" id="871652"/>
    <lineage>
        <taxon>Bacteria</taxon>
        <taxon>Pseudomonadati</taxon>
        <taxon>Pseudomonadota</taxon>
        <taxon>Alphaproteobacteria</taxon>
        <taxon>Rhodobacterales</taxon>
        <taxon>Roseobacteraceae</taxon>
        <taxon>Poseidonocella</taxon>
    </lineage>
</organism>
<dbReference type="InterPro" id="IPR002750">
    <property type="entry name" value="CobE/GbiG_C"/>
</dbReference>
<reference evidence="2 3" key="1">
    <citation type="submission" date="2016-10" db="EMBL/GenBank/DDBJ databases">
        <authorList>
            <person name="de Groot N.N."/>
        </authorList>
    </citation>
    <scope>NUCLEOTIDE SEQUENCE [LARGE SCALE GENOMIC DNA]</scope>
    <source>
        <strain evidence="3">KMM 9023,NRIC 0796,JCM 17311,KCTC 23692</strain>
    </source>
</reference>
<dbReference type="RefSeq" id="WP_092082132.1">
    <property type="nucleotide sequence ID" value="NZ_FOYI01000013.1"/>
</dbReference>
<dbReference type="AlphaFoldDB" id="A0A1I6EK32"/>
<evidence type="ECO:0000313" key="3">
    <source>
        <dbReference type="Proteomes" id="UP000199302"/>
    </source>
</evidence>
<gene>
    <name evidence="2" type="ORF">SAMN04515673_11334</name>
</gene>
<dbReference type="OrthoDB" id="7475241at2"/>
<dbReference type="Gene3D" id="3.30.420.180">
    <property type="entry name" value="CobE/GbiG C-terminal domain"/>
    <property type="match status" value="1"/>
</dbReference>
<dbReference type="STRING" id="871652.SAMN04515673_11334"/>
<keyword evidence="2" id="KW-0378">Hydrolase</keyword>
<dbReference type="GO" id="GO:0009236">
    <property type="term" value="P:cobalamin biosynthetic process"/>
    <property type="evidence" value="ECO:0007669"/>
    <property type="project" value="InterPro"/>
</dbReference>
<accession>A0A1I6EK32</accession>
<dbReference type="GO" id="GO:0016787">
    <property type="term" value="F:hydrolase activity"/>
    <property type="evidence" value="ECO:0007669"/>
    <property type="project" value="UniProtKB-KW"/>
</dbReference>
<dbReference type="InterPro" id="IPR036518">
    <property type="entry name" value="CobE/GbiG_C_sf"/>
</dbReference>
<protein>
    <submittedName>
        <fullName evidence="2">Cobalt-precorrin 5A hydrolase</fullName>
    </submittedName>
</protein>
<dbReference type="Pfam" id="PF01890">
    <property type="entry name" value="CbiG_C"/>
    <property type="match status" value="1"/>
</dbReference>
<dbReference type="Proteomes" id="UP000199302">
    <property type="component" value="Unassembled WGS sequence"/>
</dbReference>
<keyword evidence="3" id="KW-1185">Reference proteome</keyword>